<name>A0AAD8PQX1_9PEZI</name>
<dbReference type="Proteomes" id="UP001230504">
    <property type="component" value="Unassembled WGS sequence"/>
</dbReference>
<reference evidence="2" key="1">
    <citation type="submission" date="2021-06" db="EMBL/GenBank/DDBJ databases">
        <title>Comparative genomics, transcriptomics and evolutionary studies reveal genomic signatures of adaptation to plant cell wall in hemibiotrophic fungi.</title>
        <authorList>
            <consortium name="DOE Joint Genome Institute"/>
            <person name="Baroncelli R."/>
            <person name="Diaz J.F."/>
            <person name="Benocci T."/>
            <person name="Peng M."/>
            <person name="Battaglia E."/>
            <person name="Haridas S."/>
            <person name="Andreopoulos W."/>
            <person name="Labutti K."/>
            <person name="Pangilinan J."/>
            <person name="Floch G.L."/>
            <person name="Makela M.R."/>
            <person name="Henrissat B."/>
            <person name="Grigoriev I.V."/>
            <person name="Crouch J.A."/>
            <person name="De Vries R.P."/>
            <person name="Sukno S.A."/>
            <person name="Thon M.R."/>
        </authorList>
    </citation>
    <scope>NUCLEOTIDE SEQUENCE</scope>
    <source>
        <strain evidence="2">CBS 125086</strain>
    </source>
</reference>
<evidence type="ECO:0000313" key="2">
    <source>
        <dbReference type="EMBL" id="KAK1574114.1"/>
    </source>
</evidence>
<feature type="region of interest" description="Disordered" evidence="1">
    <location>
        <begin position="1"/>
        <end position="78"/>
    </location>
</feature>
<keyword evidence="3" id="KW-1185">Reference proteome</keyword>
<gene>
    <name evidence="2" type="ORF">LY79DRAFT_662382</name>
</gene>
<sequence>MMRPNPPNYRRWQHPTGRQAESQWPELTPANSGSPRHLGSGTQRRETGRGDYTSTGTPTMWVPRRVKDPEQRDRGTTKTLMTCAQPSVLTADVDLDVPAPAVRSPLRRPRMTCFFIPDLGPGPKDVFRVVPPLRTHGVQSSHMTKVRINHFG</sequence>
<protein>
    <submittedName>
        <fullName evidence="2">Uncharacterized protein</fullName>
    </submittedName>
</protein>
<evidence type="ECO:0000256" key="1">
    <source>
        <dbReference type="SAM" id="MobiDB-lite"/>
    </source>
</evidence>
<proteinExistence type="predicted"/>
<comment type="caution">
    <text evidence="2">The sequence shown here is derived from an EMBL/GenBank/DDBJ whole genome shotgun (WGS) entry which is preliminary data.</text>
</comment>
<feature type="compositionally biased region" description="Basic and acidic residues" evidence="1">
    <location>
        <begin position="65"/>
        <end position="76"/>
    </location>
</feature>
<dbReference type="EMBL" id="JAHLJV010000080">
    <property type="protein sequence ID" value="KAK1574114.1"/>
    <property type="molecule type" value="Genomic_DNA"/>
</dbReference>
<dbReference type="GeneID" id="85447053"/>
<accession>A0AAD8PQX1</accession>
<evidence type="ECO:0000313" key="3">
    <source>
        <dbReference type="Proteomes" id="UP001230504"/>
    </source>
</evidence>
<organism evidence="2 3">
    <name type="scientific">Colletotrichum navitas</name>
    <dbReference type="NCBI Taxonomy" id="681940"/>
    <lineage>
        <taxon>Eukaryota</taxon>
        <taxon>Fungi</taxon>
        <taxon>Dikarya</taxon>
        <taxon>Ascomycota</taxon>
        <taxon>Pezizomycotina</taxon>
        <taxon>Sordariomycetes</taxon>
        <taxon>Hypocreomycetidae</taxon>
        <taxon>Glomerellales</taxon>
        <taxon>Glomerellaceae</taxon>
        <taxon>Colletotrichum</taxon>
        <taxon>Colletotrichum graminicola species complex</taxon>
    </lineage>
</organism>
<dbReference type="RefSeq" id="XP_060409664.1">
    <property type="nucleotide sequence ID" value="XM_060562813.1"/>
</dbReference>
<dbReference type="AlphaFoldDB" id="A0AAD8PQX1"/>